<dbReference type="Pfam" id="PF02373">
    <property type="entry name" value="JmjC"/>
    <property type="match status" value="1"/>
</dbReference>
<dbReference type="EMBL" id="AGNL01030768">
    <property type="protein sequence ID" value="EJK56709.1"/>
    <property type="molecule type" value="Genomic_DNA"/>
</dbReference>
<dbReference type="SUPFAM" id="SSF51197">
    <property type="entry name" value="Clavaminate synthase-like"/>
    <property type="match status" value="1"/>
</dbReference>
<dbReference type="OrthoDB" id="424465at2759"/>
<evidence type="ECO:0000313" key="15">
    <source>
        <dbReference type="Proteomes" id="UP000266841"/>
    </source>
</evidence>
<evidence type="ECO:0000256" key="6">
    <source>
        <dbReference type="ARBA" id="ARBA00023002"/>
    </source>
</evidence>
<comment type="caution">
    <text evidence="14">The sequence shown here is derived from an EMBL/GenBank/DDBJ whole genome shotgun (WGS) entry which is preliminary data.</text>
</comment>
<dbReference type="GO" id="GO:0005634">
    <property type="term" value="C:nucleus"/>
    <property type="evidence" value="ECO:0007669"/>
    <property type="project" value="UniProtKB-SubCell"/>
</dbReference>
<gene>
    <name evidence="14" type="ORF">THAOC_23354</name>
</gene>
<keyword evidence="4" id="KW-0156">Chromatin regulator</keyword>
<keyword evidence="9" id="KW-0804">Transcription</keyword>
<dbReference type="PANTHER" id="PTHR12480:SF32">
    <property type="entry name" value="BIFUNCTIONAL ARGININE DEMETHYLASE AND LYSYL-HYDROXYLASE JMJD6"/>
    <property type="match status" value="1"/>
</dbReference>
<keyword evidence="6" id="KW-0560">Oxidoreductase</keyword>
<evidence type="ECO:0000256" key="8">
    <source>
        <dbReference type="ARBA" id="ARBA00023015"/>
    </source>
</evidence>
<reference evidence="14 15" key="1">
    <citation type="journal article" date="2012" name="Genome Biol.">
        <title>Genome and low-iron response of an oceanic diatom adapted to chronic iron limitation.</title>
        <authorList>
            <person name="Lommer M."/>
            <person name="Specht M."/>
            <person name="Roy A.S."/>
            <person name="Kraemer L."/>
            <person name="Andreson R."/>
            <person name="Gutowska M.A."/>
            <person name="Wolf J."/>
            <person name="Bergner S.V."/>
            <person name="Schilhabel M.B."/>
            <person name="Klostermeier U.C."/>
            <person name="Beiko R.G."/>
            <person name="Rosenstiel P."/>
            <person name="Hippler M."/>
            <person name="Laroche J."/>
        </authorList>
    </citation>
    <scope>NUCLEOTIDE SEQUENCE [LARGE SCALE GENOMIC DNA]</scope>
    <source>
        <strain evidence="14 15">CCMP1005</strain>
    </source>
</reference>
<keyword evidence="8" id="KW-0805">Transcription regulation</keyword>
<dbReference type="eggNOG" id="KOG2130">
    <property type="taxonomic scope" value="Eukaryota"/>
</dbReference>
<dbReference type="GO" id="GO:0106140">
    <property type="term" value="F:P-TEFb complex binding"/>
    <property type="evidence" value="ECO:0007669"/>
    <property type="project" value="TreeGrafter"/>
</dbReference>
<dbReference type="PROSITE" id="PS51184">
    <property type="entry name" value="JMJC"/>
    <property type="match status" value="1"/>
</dbReference>
<evidence type="ECO:0000256" key="12">
    <source>
        <dbReference type="SAM" id="MobiDB-lite"/>
    </source>
</evidence>
<feature type="compositionally biased region" description="Low complexity" evidence="12">
    <location>
        <begin position="291"/>
        <end position="301"/>
    </location>
</feature>
<comment type="subcellular location">
    <subcellularLocation>
        <location evidence="2">Nucleus</location>
    </subcellularLocation>
</comment>
<accession>K0RWD9</accession>
<dbReference type="GO" id="GO:0005737">
    <property type="term" value="C:cytoplasm"/>
    <property type="evidence" value="ECO:0007669"/>
    <property type="project" value="TreeGrafter"/>
</dbReference>
<evidence type="ECO:0000256" key="9">
    <source>
        <dbReference type="ARBA" id="ARBA00023163"/>
    </source>
</evidence>
<sequence>MPFLINDRYLDSEERAEVVSVKVAERRHLVCYEACVGEDREEEKKEDDRPDLHNDECPPLTDGCDLPGWRRERIAPCMEFQNEDVSQSFGGSLNIGASSELLRRESQFPFSSAMYVRRGSKCWWNSAKEGIFGVPPRSERRAPEMEHHLAAKLVQMDCNGKRREATVFCKEYEIKNRPVKILGATQGWVAMPSYQKEGETELSATQDNRQDSTEPSWVDVGCDSRLFSAGGSGGWTPEGLSDDSPLGIYDSQFGDDEPTSVLLEEYSVPKCFSPDLFECVTAVDDKESSDDNSTQSSTSSNVGESRPPFRPERSGTGMHVDPLYTNAWVTVLQGRKRWLLFPPATPFETIGMIKGRPQIPSSIWFRDYYELVTSTSWPKQYRPVEVLQLPGETVFVPAGWPHLVLNLELCVAITHNYASEFGPHYSRMLEDVSTTEPDIFCSVRQKCDVNIWFSVKKLQPQNDLSLQVAGYCCLQACCCLHRQHLHREYSVRQRPSRRSLNNYCLLACCLTPTPGGMNEWG</sequence>
<dbReference type="Proteomes" id="UP000266841">
    <property type="component" value="Unassembled WGS sequence"/>
</dbReference>
<feature type="region of interest" description="Disordered" evidence="12">
    <location>
        <begin position="284"/>
        <end position="318"/>
    </location>
</feature>
<evidence type="ECO:0000256" key="2">
    <source>
        <dbReference type="ARBA" id="ARBA00004123"/>
    </source>
</evidence>
<comment type="similarity">
    <text evidence="11">Belongs to the JMJD6 family.</text>
</comment>
<keyword evidence="10" id="KW-0539">Nucleus</keyword>
<evidence type="ECO:0000256" key="1">
    <source>
        <dbReference type="ARBA" id="ARBA00001954"/>
    </source>
</evidence>
<dbReference type="SMART" id="SM00558">
    <property type="entry name" value="JmjC"/>
    <property type="match status" value="1"/>
</dbReference>
<dbReference type="OMA" id="RERIAPC"/>
<dbReference type="PANTHER" id="PTHR12480">
    <property type="entry name" value="ARGININE DEMETHYLASE AND LYSYL-HYDROXYLASE JMJD"/>
    <property type="match status" value="1"/>
</dbReference>
<organism evidence="14 15">
    <name type="scientific">Thalassiosira oceanica</name>
    <name type="common">Marine diatom</name>
    <dbReference type="NCBI Taxonomy" id="159749"/>
    <lineage>
        <taxon>Eukaryota</taxon>
        <taxon>Sar</taxon>
        <taxon>Stramenopiles</taxon>
        <taxon>Ochrophyta</taxon>
        <taxon>Bacillariophyta</taxon>
        <taxon>Coscinodiscophyceae</taxon>
        <taxon>Thalassiosirophycidae</taxon>
        <taxon>Thalassiosirales</taxon>
        <taxon>Thalassiosiraceae</taxon>
        <taxon>Thalassiosira</taxon>
    </lineage>
</organism>
<protein>
    <recommendedName>
        <fullName evidence="13">JmjC domain-containing protein</fullName>
    </recommendedName>
</protein>
<evidence type="ECO:0000259" key="13">
    <source>
        <dbReference type="PROSITE" id="PS51184"/>
    </source>
</evidence>
<evidence type="ECO:0000256" key="4">
    <source>
        <dbReference type="ARBA" id="ARBA00022853"/>
    </source>
</evidence>
<dbReference type="Gene3D" id="2.60.120.650">
    <property type="entry name" value="Cupin"/>
    <property type="match status" value="1"/>
</dbReference>
<dbReference type="GO" id="GO:0046872">
    <property type="term" value="F:metal ion binding"/>
    <property type="evidence" value="ECO:0007669"/>
    <property type="project" value="UniProtKB-KW"/>
</dbReference>
<keyword evidence="3" id="KW-0479">Metal-binding</keyword>
<name>K0RWD9_THAOC</name>
<dbReference type="AlphaFoldDB" id="K0RWD9"/>
<dbReference type="InterPro" id="IPR050910">
    <property type="entry name" value="JMJD6_ArgDemeth/LysHydrox"/>
</dbReference>
<proteinExistence type="inferred from homology"/>
<keyword evidence="5" id="KW-0223">Dioxygenase</keyword>
<dbReference type="InterPro" id="IPR003347">
    <property type="entry name" value="JmjC_dom"/>
</dbReference>
<evidence type="ECO:0000256" key="10">
    <source>
        <dbReference type="ARBA" id="ARBA00023242"/>
    </source>
</evidence>
<dbReference type="GO" id="GO:0033749">
    <property type="term" value="F:histone H4R3 demethylase activity"/>
    <property type="evidence" value="ECO:0007669"/>
    <property type="project" value="TreeGrafter"/>
</dbReference>
<feature type="domain" description="JmjC" evidence="13">
    <location>
        <begin position="257"/>
        <end position="434"/>
    </location>
</feature>
<comment type="cofactor">
    <cofactor evidence="1">
        <name>Fe(2+)</name>
        <dbReference type="ChEBI" id="CHEBI:29033"/>
    </cofactor>
</comment>
<keyword evidence="7" id="KW-0408">Iron</keyword>
<evidence type="ECO:0000256" key="5">
    <source>
        <dbReference type="ARBA" id="ARBA00022964"/>
    </source>
</evidence>
<evidence type="ECO:0000256" key="3">
    <source>
        <dbReference type="ARBA" id="ARBA00022723"/>
    </source>
</evidence>
<keyword evidence="15" id="KW-1185">Reference proteome</keyword>
<evidence type="ECO:0000256" key="11">
    <source>
        <dbReference type="ARBA" id="ARBA00038068"/>
    </source>
</evidence>
<evidence type="ECO:0000256" key="7">
    <source>
        <dbReference type="ARBA" id="ARBA00023004"/>
    </source>
</evidence>
<evidence type="ECO:0000313" key="14">
    <source>
        <dbReference type="EMBL" id="EJK56709.1"/>
    </source>
</evidence>